<dbReference type="AlphaFoldDB" id="A0A0E9X287"/>
<evidence type="ECO:0000313" key="2">
    <source>
        <dbReference type="EMBL" id="JAH95783.1"/>
    </source>
</evidence>
<protein>
    <submittedName>
        <fullName evidence="2">Uncharacterized protein</fullName>
    </submittedName>
</protein>
<proteinExistence type="predicted"/>
<organism evidence="2">
    <name type="scientific">Anguilla anguilla</name>
    <name type="common">European freshwater eel</name>
    <name type="synonym">Muraena anguilla</name>
    <dbReference type="NCBI Taxonomy" id="7936"/>
    <lineage>
        <taxon>Eukaryota</taxon>
        <taxon>Metazoa</taxon>
        <taxon>Chordata</taxon>
        <taxon>Craniata</taxon>
        <taxon>Vertebrata</taxon>
        <taxon>Euteleostomi</taxon>
        <taxon>Actinopterygii</taxon>
        <taxon>Neopterygii</taxon>
        <taxon>Teleostei</taxon>
        <taxon>Anguilliformes</taxon>
        <taxon>Anguillidae</taxon>
        <taxon>Anguilla</taxon>
    </lineage>
</organism>
<reference evidence="2" key="2">
    <citation type="journal article" date="2015" name="Fish Shellfish Immunol.">
        <title>Early steps in the European eel (Anguilla anguilla)-Vibrio vulnificus interaction in the gills: Role of the RtxA13 toxin.</title>
        <authorList>
            <person name="Callol A."/>
            <person name="Pajuelo D."/>
            <person name="Ebbesson L."/>
            <person name="Teles M."/>
            <person name="MacKenzie S."/>
            <person name="Amaro C."/>
        </authorList>
    </citation>
    <scope>NUCLEOTIDE SEQUENCE</scope>
</reference>
<evidence type="ECO:0000256" key="1">
    <source>
        <dbReference type="SAM" id="MobiDB-lite"/>
    </source>
</evidence>
<accession>A0A0E9X287</accession>
<name>A0A0E9X287_ANGAN</name>
<reference evidence="2" key="1">
    <citation type="submission" date="2014-11" db="EMBL/GenBank/DDBJ databases">
        <authorList>
            <person name="Amaro Gonzalez C."/>
        </authorList>
    </citation>
    <scope>NUCLEOTIDE SEQUENCE</scope>
</reference>
<dbReference type="EMBL" id="GBXM01012794">
    <property type="protein sequence ID" value="JAH95783.1"/>
    <property type="molecule type" value="Transcribed_RNA"/>
</dbReference>
<sequence length="68" mass="7716">MAYSGSQRQKKKNRDSTEKLRPLYASQNSTEKLHPLSTHNRRTVQGSSALSAHHRRTVLRSSAPPWTS</sequence>
<feature type="region of interest" description="Disordered" evidence="1">
    <location>
        <begin position="1"/>
        <end position="68"/>
    </location>
</feature>